<reference evidence="2 3" key="1">
    <citation type="submission" date="2020-03" db="EMBL/GenBank/DDBJ databases">
        <title>Whole genome shotgun sequence of Phytohabitans rumicis NBRC 108638.</title>
        <authorList>
            <person name="Komaki H."/>
            <person name="Tamura T."/>
        </authorList>
    </citation>
    <scope>NUCLEOTIDE SEQUENCE [LARGE SCALE GENOMIC DNA]</scope>
    <source>
        <strain evidence="2 3">NBRC 108638</strain>
    </source>
</reference>
<feature type="compositionally biased region" description="Basic and acidic residues" evidence="1">
    <location>
        <begin position="33"/>
        <end position="51"/>
    </location>
</feature>
<keyword evidence="3" id="KW-1185">Reference proteome</keyword>
<dbReference type="Proteomes" id="UP000482960">
    <property type="component" value="Unassembled WGS sequence"/>
</dbReference>
<feature type="region of interest" description="Disordered" evidence="1">
    <location>
        <begin position="1"/>
        <end position="72"/>
    </location>
</feature>
<reference evidence="2 3" key="2">
    <citation type="submission" date="2020-03" db="EMBL/GenBank/DDBJ databases">
        <authorList>
            <person name="Ichikawa N."/>
            <person name="Kimura A."/>
            <person name="Kitahashi Y."/>
            <person name="Uohara A."/>
        </authorList>
    </citation>
    <scope>NUCLEOTIDE SEQUENCE [LARGE SCALE GENOMIC DNA]</scope>
    <source>
        <strain evidence="2 3">NBRC 108638</strain>
    </source>
</reference>
<evidence type="ECO:0000313" key="3">
    <source>
        <dbReference type="Proteomes" id="UP000482960"/>
    </source>
</evidence>
<dbReference type="AlphaFoldDB" id="A0A6V8LBH9"/>
<comment type="caution">
    <text evidence="2">The sequence shown here is derived from an EMBL/GenBank/DDBJ whole genome shotgun (WGS) entry which is preliminary data.</text>
</comment>
<evidence type="ECO:0000313" key="2">
    <source>
        <dbReference type="EMBL" id="GFJ92980.1"/>
    </source>
</evidence>
<protein>
    <submittedName>
        <fullName evidence="2">Uncharacterized protein</fullName>
    </submittedName>
</protein>
<feature type="region of interest" description="Disordered" evidence="1">
    <location>
        <begin position="136"/>
        <end position="163"/>
    </location>
</feature>
<gene>
    <name evidence="2" type="ORF">Prum_066220</name>
</gene>
<accession>A0A6V8LBH9</accession>
<sequence>MLEDLADHGGVLGAYDAVGPRGAGKALAGDRGQAGRHEPLDDRVAAERVAEDEAVDPGRVPGGGPALPGRDQRDVVVVVGGPFHHTEHKGHVVGGAGQDGRYVQPDRAGAGAAQVAGRPVRHVAERLGHLDHLGARTLRHPPGAGEGVRRGGLRHARPLGDGE</sequence>
<evidence type="ECO:0000256" key="1">
    <source>
        <dbReference type="SAM" id="MobiDB-lite"/>
    </source>
</evidence>
<organism evidence="2 3">
    <name type="scientific">Phytohabitans rumicis</name>
    <dbReference type="NCBI Taxonomy" id="1076125"/>
    <lineage>
        <taxon>Bacteria</taxon>
        <taxon>Bacillati</taxon>
        <taxon>Actinomycetota</taxon>
        <taxon>Actinomycetes</taxon>
        <taxon>Micromonosporales</taxon>
        <taxon>Micromonosporaceae</taxon>
    </lineage>
</organism>
<dbReference type="EMBL" id="BLPG01000001">
    <property type="protein sequence ID" value="GFJ92980.1"/>
    <property type="molecule type" value="Genomic_DNA"/>
</dbReference>
<name>A0A6V8LBH9_9ACTN</name>
<proteinExistence type="predicted"/>